<evidence type="ECO:0000313" key="2">
    <source>
        <dbReference type="Proteomes" id="UP000253772"/>
    </source>
</evidence>
<dbReference type="OrthoDB" id="5293418at2"/>
<name>A0A2L0X2Y9_9BURK</name>
<proteinExistence type="predicted"/>
<dbReference type="AlphaFoldDB" id="A0A2L0X2Y9"/>
<organism evidence="1 2">
    <name type="scientific">Cupriavidus metallidurans</name>
    <dbReference type="NCBI Taxonomy" id="119219"/>
    <lineage>
        <taxon>Bacteria</taxon>
        <taxon>Pseudomonadati</taxon>
        <taxon>Pseudomonadota</taxon>
        <taxon>Betaproteobacteria</taxon>
        <taxon>Burkholderiales</taxon>
        <taxon>Burkholderiaceae</taxon>
        <taxon>Cupriavidus</taxon>
    </lineage>
</organism>
<accession>A0A2L0X2Y9</accession>
<dbReference type="InterPro" id="IPR025738">
    <property type="entry name" value="BatD"/>
</dbReference>
<dbReference type="RefSeq" id="WP_017513182.1">
    <property type="nucleotide sequence ID" value="NZ_CP026544.1"/>
</dbReference>
<dbReference type="PANTHER" id="PTHR40940">
    <property type="entry name" value="PROTEIN BATD-RELATED"/>
    <property type="match status" value="1"/>
</dbReference>
<sequence length="363" mass="37438">MIARLLALIAFCMAALAHAAEPAPIVRVEVGGNGAQRPAVVGQSVQISVTILAPNFFMSAPVFPPLQVAGAVITMPDDRAVNSTETVGGVSYAAITKTYVLTPQSAGDFTLPQPEVPFTYAGNDGKPLSGSITLPPTVIHAGGQGGSGAPGAASGLQAIVGTLPAGPLQITQQFDRPVTGKDAHLRAGDAVVRTITIVAPNAPAMMIQPPVLEAPVGVKLFKADPKLSDGAAGAGETPGGRRVERVTYVFESSGSHTLPAVTVKWYDPASGKPSESVAPAITVEVGRAGAGLGLAPTGDAFGAEDWWPAWLDGRVFAGLVGLAVIALAAFGLRRRMPVWWHAQLKAWKTAWRELRGPLPPLNP</sequence>
<dbReference type="EMBL" id="CP037901">
    <property type="protein sequence ID" value="QBP12469.1"/>
    <property type="molecule type" value="Genomic_DNA"/>
</dbReference>
<gene>
    <name evidence="1" type="ORF">DDF84_022310</name>
</gene>
<dbReference type="Proteomes" id="UP000253772">
    <property type="component" value="Chromosome c2"/>
</dbReference>
<evidence type="ECO:0000313" key="1">
    <source>
        <dbReference type="EMBL" id="QBP12469.1"/>
    </source>
</evidence>
<protein>
    <submittedName>
        <fullName evidence="1">Uncharacterized protein</fullName>
    </submittedName>
</protein>
<dbReference type="Pfam" id="PF13584">
    <property type="entry name" value="BatD"/>
    <property type="match status" value="1"/>
</dbReference>
<dbReference type="PANTHER" id="PTHR40940:SF1">
    <property type="entry name" value="PROTEIN BATD"/>
    <property type="match status" value="1"/>
</dbReference>
<reference evidence="1 2" key="1">
    <citation type="submission" date="2019-03" db="EMBL/GenBank/DDBJ databases">
        <title>Comparative insights into the high quality Complete genome sequence of highly metal resistant Cupriavidus metallidurans strain BS1 isolated from a gold-copper mine.</title>
        <authorList>
            <person name="Mazhar H.S."/>
            <person name="Rensing C."/>
        </authorList>
    </citation>
    <scope>NUCLEOTIDE SEQUENCE [LARGE SCALE GENOMIC DNA]</scope>
    <source>
        <strain evidence="1 2">BS1</strain>
    </source>
</reference>